<dbReference type="Proteomes" id="UP001165121">
    <property type="component" value="Unassembled WGS sequence"/>
</dbReference>
<accession>A0A9W6TPF9</accession>
<dbReference type="OrthoDB" id="127996at2759"/>
<dbReference type="EMBL" id="BSXT01000070">
    <property type="protein sequence ID" value="GMF16665.1"/>
    <property type="molecule type" value="Genomic_DNA"/>
</dbReference>
<keyword evidence="2" id="KW-1185">Reference proteome</keyword>
<sequence>MLSTPSPGSSSLSSSSALSTSGGANVFSIRQPSIVVDSNLWKLTNACQPRGPSLPSALGAQINAKQVRDHLTLLKGLFKNAEAVAARGSGIEKSVGAVNVQSHYDEHEGLVREYVALEDHFKAEKMAVKTRKQQKDEDLP</sequence>
<dbReference type="AlphaFoldDB" id="A0A9W6TPF9"/>
<protein>
    <submittedName>
        <fullName evidence="1">Unnamed protein product</fullName>
    </submittedName>
</protein>
<comment type="caution">
    <text evidence="1">The sequence shown here is derived from an EMBL/GenBank/DDBJ whole genome shotgun (WGS) entry which is preliminary data.</text>
</comment>
<organism evidence="1 2">
    <name type="scientific">Phytophthora fragariaefolia</name>
    <dbReference type="NCBI Taxonomy" id="1490495"/>
    <lineage>
        <taxon>Eukaryota</taxon>
        <taxon>Sar</taxon>
        <taxon>Stramenopiles</taxon>
        <taxon>Oomycota</taxon>
        <taxon>Peronosporomycetes</taxon>
        <taxon>Peronosporales</taxon>
        <taxon>Peronosporaceae</taxon>
        <taxon>Phytophthora</taxon>
    </lineage>
</organism>
<reference evidence="1" key="1">
    <citation type="submission" date="2023-04" db="EMBL/GenBank/DDBJ databases">
        <title>Phytophthora fragariaefolia NBRC 109709.</title>
        <authorList>
            <person name="Ichikawa N."/>
            <person name="Sato H."/>
            <person name="Tonouchi N."/>
        </authorList>
    </citation>
    <scope>NUCLEOTIDE SEQUENCE</scope>
    <source>
        <strain evidence="1">NBRC 109709</strain>
    </source>
</reference>
<evidence type="ECO:0000313" key="2">
    <source>
        <dbReference type="Proteomes" id="UP001165121"/>
    </source>
</evidence>
<name>A0A9W6TPF9_9STRA</name>
<evidence type="ECO:0000313" key="1">
    <source>
        <dbReference type="EMBL" id="GMF16665.1"/>
    </source>
</evidence>
<gene>
    <name evidence="1" type="ORF">Pfra01_000090000</name>
</gene>
<proteinExistence type="predicted"/>